<feature type="compositionally biased region" description="Polar residues" evidence="17">
    <location>
        <begin position="1157"/>
        <end position="1169"/>
    </location>
</feature>
<feature type="region of interest" description="Disordered" evidence="17">
    <location>
        <begin position="1057"/>
        <end position="1078"/>
    </location>
</feature>
<feature type="region of interest" description="Disordered" evidence="17">
    <location>
        <begin position="1157"/>
        <end position="1187"/>
    </location>
</feature>
<dbReference type="OMA" id="THVCLPC"/>
<dbReference type="Bgee" id="ENSRNOG00000024832">
    <property type="expression patterns" value="Expressed in frontal cortex and 3 other cell types or tissues"/>
</dbReference>
<evidence type="ECO:0000256" key="18">
    <source>
        <dbReference type="SAM" id="Phobius"/>
    </source>
</evidence>
<dbReference type="HOGENOM" id="CLU_006832_1_0_1"/>
<feature type="transmembrane region" description="Helical" evidence="18">
    <location>
        <begin position="451"/>
        <end position="474"/>
    </location>
</feature>
<evidence type="ECO:0000313" key="23">
    <source>
        <dbReference type="RGD" id="1305841"/>
    </source>
</evidence>
<dbReference type="VEuPathDB" id="HostDB:ENSRNOG00000024832"/>
<dbReference type="GO" id="GO:0160079">
    <property type="term" value="F:G protein-coupled glycine receptor activity"/>
    <property type="evidence" value="ECO:0007669"/>
    <property type="project" value="Ensembl"/>
</dbReference>
<evidence type="ECO:0000256" key="5">
    <source>
        <dbReference type="ARBA" id="ARBA00022729"/>
    </source>
</evidence>
<reference evidence="21" key="2">
    <citation type="submission" date="2024-01" db="EMBL/GenBank/DDBJ databases">
        <title>GRCr8: a new rat reference genome assembly contstructed from accurate long reads and long range scaffolding.</title>
        <authorList>
            <person name="Doris P.A."/>
            <person name="Kalbfleisch T."/>
            <person name="Li K."/>
            <person name="Howe K."/>
            <person name="Wood J."/>
        </authorList>
    </citation>
    <scope>NUCLEOTIDE SEQUENCE [LARGE SCALE GENOMIC DNA]</scope>
    <source>
        <strain evidence="21">Brown Norway</strain>
    </source>
</reference>
<comment type="similarity">
    <text evidence="2">Belongs to the G-protein coupled receptor 3 family.</text>
</comment>
<protein>
    <submittedName>
        <fullName evidence="21">G protein-coupled receptor 158</fullName>
    </submittedName>
</protein>
<keyword evidence="4 18" id="KW-0812">Transmembrane</keyword>
<dbReference type="GO" id="GO:0007420">
    <property type="term" value="P:brain development"/>
    <property type="evidence" value="ECO:0007669"/>
    <property type="project" value="Ensembl"/>
</dbReference>
<feature type="region of interest" description="Disordered" evidence="17">
    <location>
        <begin position="778"/>
        <end position="1020"/>
    </location>
</feature>
<feature type="transmembrane region" description="Helical" evidence="18">
    <location>
        <begin position="663"/>
        <end position="685"/>
    </location>
</feature>
<feature type="compositionally biased region" description="Basic and acidic residues" evidence="17">
    <location>
        <begin position="28"/>
        <end position="40"/>
    </location>
</feature>
<dbReference type="Pfam" id="PF00003">
    <property type="entry name" value="7tm_3"/>
    <property type="match status" value="1"/>
</dbReference>
<dbReference type="Proteomes" id="UP000002494">
    <property type="component" value="Chromosome 17"/>
</dbReference>
<dbReference type="OrthoDB" id="2129233at2759"/>
<organism evidence="21 22">
    <name type="scientific">Rattus norvegicus</name>
    <name type="common">Rat</name>
    <dbReference type="NCBI Taxonomy" id="10116"/>
    <lineage>
        <taxon>Eukaryota</taxon>
        <taxon>Metazoa</taxon>
        <taxon>Chordata</taxon>
        <taxon>Craniata</taxon>
        <taxon>Vertebrata</taxon>
        <taxon>Euteleostomi</taxon>
        <taxon>Mammalia</taxon>
        <taxon>Eutheria</taxon>
        <taxon>Euarchontoglires</taxon>
        <taxon>Glires</taxon>
        <taxon>Rodentia</taxon>
        <taxon>Myomorpha</taxon>
        <taxon>Muroidea</taxon>
        <taxon>Muridae</taxon>
        <taxon>Murinae</taxon>
        <taxon>Rattus</taxon>
    </lineage>
</organism>
<dbReference type="PANTHER" id="PTHR32546">
    <property type="entry name" value="G-PROTEIN COUPLED RECEPTOR 158-RELATED"/>
    <property type="match status" value="1"/>
</dbReference>
<feature type="transmembrane region" description="Helical" evidence="18">
    <location>
        <begin position="486"/>
        <end position="504"/>
    </location>
</feature>
<evidence type="ECO:0000313" key="21">
    <source>
        <dbReference type="Ensembl" id="ENSRNOP00000038884.6"/>
    </source>
</evidence>
<keyword evidence="5 19" id="KW-0732">Signal</keyword>
<sequence length="1227" mass="137214">MGAMAYSLLLCLLLAHLGLGEVGASLDPSERPDSSRERTSRGKQHGQQLPRASAPDPSIPWSRSTDGTILAQKLAEEVPMDVASYLYTGDFHQLKRANCSGRYELAGLPGKSPSLASSHPSLHGALDTLTHATNFLNMMLQSNKSREQTVQDDLQWYQALVRSLLEGEPSISRAAITFSTESLSTPAPQVFLQATREESRILLQDLSSSAHHLANATLETEWFHGLRRKWRPHLHRRGSNQGPRGLGHSWRRRDGLGGDRSHVKWSPPFLECENGSYKPGWLVTLSAAFYGLQPNLVPEFRGVMKVDINLQKVDIDQCSSDGWFSGTHKCHLNNSECMPIKGLGFVLGAYQCVCKAGFYHPRVFSVNNFQRRGPDHHFSGSTKDVSEEAHVCLPCREGCPFCADDRPCFVQEDKYLRLAIISFQALCMLLDFVSMLVVYHFRKAKSIRASGLILLETILFGSLLLYFPVVILYFEPSTFRCILLRWVRLLGFATVYGTVTLKLHRVLKVFLSRTAQRIPYMTGGRVMRMLAVIVLVVFWFLVGWTSSMCQNLERDILLVGQGQTSDNLTFNMCLIDRWDYMTAVAEFLFLLWGIYLCYAVRTVPSAFHEPRYMAVAVHNELIITAIFHTIRTLAFDTEISTLAANMKNRPFRFVLASRLQPDWMLMLYFAHTHLTVTVTIGLLLIPKFSHSSNNPRDDIATEAYEDELDMGRSGSYLNSSINSAWSEHSLDPEDIRDELKKLYAQLEIYKRKKMITNNPHLQKKRCSKKGLGRSIMRRITEIPETVSRQCSKEDKEGTDHSAAKGTGLVRKNPTESSGNTGRPKEESLKNRVFSLKKSHSTYDHVRDQTDESSSLPTESQEEEVTENSTLESLSSKKLTQKVKEDSEAESTESVPLVCKSASAHNLSSEKKPGHPRTSMLQKSLSVIASAKEKTLGLAGKTQTLVMEDRAKSQKPQPKDRETNRKYSNSDNTETKDSGCPNSNHTEELRKPQKSGIMKQQRVNLPTANPDASSSTTQIKDNFDIGEVCPWEVYDLTPGPVPSEPKAQKHVSIAASEVEQNPASFSKEKSHHKPKAAEGLYQANHKSIDKTEVCPWESHGQSPLEDENRLISKTPVLPGRAREENGSQLYTTNMCAGQYEELPPKAVASKVENENLNQMGDQEKQTSSSVDIIPGSCISSNNSPQPLTSRAEVCPWEFEPLEQPNAERIVALPASSALSASKIPGPRK</sequence>
<dbReference type="GO" id="GO:0050807">
    <property type="term" value="P:regulation of synapse organization"/>
    <property type="evidence" value="ECO:0007669"/>
    <property type="project" value="Ensembl"/>
</dbReference>
<feature type="domain" description="G-protein coupled receptors family 3 profile" evidence="20">
    <location>
        <begin position="416"/>
        <end position="687"/>
    </location>
</feature>
<dbReference type="InterPro" id="IPR017978">
    <property type="entry name" value="GPCR_3_C"/>
</dbReference>
<evidence type="ECO:0000259" key="20">
    <source>
        <dbReference type="PROSITE" id="PS50259"/>
    </source>
</evidence>
<reference evidence="24" key="1">
    <citation type="journal article" date="2012" name="Nat. Commun.">
        <title>Quantitative maps of protein phosphorylation sites across 14 different rat organs and tissues.</title>
        <authorList>
            <person name="Lundby A."/>
            <person name="Secher A."/>
            <person name="Lage K."/>
            <person name="Nordsborg N.B."/>
            <person name="Dmytriyev A."/>
            <person name="Lundby C."/>
            <person name="Olsen J.V."/>
        </authorList>
    </citation>
    <scope>IDENTIFICATION BY MASS SPECTROMETRY [LARGE SCALE ANALYSIS]</scope>
</reference>
<evidence type="ECO:0000256" key="13">
    <source>
        <dbReference type="ARBA" id="ARBA00023224"/>
    </source>
</evidence>
<dbReference type="GO" id="GO:0045744">
    <property type="term" value="P:negative regulation of G protein-coupled receptor signaling pathway"/>
    <property type="evidence" value="ECO:0007669"/>
    <property type="project" value="Ensembl"/>
</dbReference>
<dbReference type="InterPro" id="IPR043458">
    <property type="entry name" value="GPR158/179"/>
</dbReference>
<dbReference type="GO" id="GO:0043005">
    <property type="term" value="C:neuron projection"/>
    <property type="evidence" value="ECO:0007669"/>
    <property type="project" value="UniProtKB-SubCell"/>
</dbReference>
<feature type="region of interest" description="Disordered" evidence="17">
    <location>
        <begin position="234"/>
        <end position="253"/>
    </location>
</feature>
<evidence type="ECO:0000256" key="9">
    <source>
        <dbReference type="ARBA" id="ARBA00023136"/>
    </source>
</evidence>
<keyword evidence="12" id="KW-0325">Glycoprotein</keyword>
<evidence type="ECO:0000256" key="12">
    <source>
        <dbReference type="ARBA" id="ARBA00023180"/>
    </source>
</evidence>
<evidence type="ECO:0000256" key="11">
    <source>
        <dbReference type="ARBA" id="ARBA00023170"/>
    </source>
</evidence>
<feature type="region of interest" description="Disordered" evidence="17">
    <location>
        <begin position="25"/>
        <end position="62"/>
    </location>
</feature>
<feature type="chain" id="PRO_5035207069" evidence="19">
    <location>
        <begin position="21"/>
        <end position="1227"/>
    </location>
</feature>
<evidence type="ECO:0000256" key="15">
    <source>
        <dbReference type="ARBA" id="ARBA00023273"/>
    </source>
</evidence>
<feature type="compositionally biased region" description="Basic and acidic residues" evidence="17">
    <location>
        <begin position="946"/>
        <end position="964"/>
    </location>
</feature>
<evidence type="ECO:0000256" key="10">
    <source>
        <dbReference type="ARBA" id="ARBA00023157"/>
    </source>
</evidence>
<feature type="transmembrane region" description="Helical" evidence="18">
    <location>
        <begin position="580"/>
        <end position="600"/>
    </location>
</feature>
<reference evidence="21" key="3">
    <citation type="submission" date="2025-08" db="UniProtKB">
        <authorList>
            <consortium name="Ensembl"/>
        </authorList>
    </citation>
    <scope>IDENTIFICATION</scope>
    <source>
        <strain evidence="21">Brown Norway</strain>
    </source>
</reference>
<dbReference type="AlphaFoldDB" id="A0A0A0MY13"/>
<name>A0A0A0MY13_RAT</name>
<dbReference type="InterPro" id="IPR054714">
    <property type="entry name" value="GPR158_179_extracellular"/>
</dbReference>
<evidence type="ECO:0007829" key="24">
    <source>
        <dbReference type="PubMed" id="22673903"/>
    </source>
</evidence>
<keyword evidence="9 18" id="KW-0472">Membrane</keyword>
<dbReference type="CDD" id="cd15293">
    <property type="entry name" value="7tmC_GPR158-like"/>
    <property type="match status" value="1"/>
</dbReference>
<keyword evidence="8" id="KW-0297">G-protein coupled receptor</keyword>
<keyword evidence="15" id="KW-0966">Cell projection</keyword>
<accession>A0A0A0MY13</accession>
<feature type="transmembrane region" description="Helical" evidence="18">
    <location>
        <begin position="415"/>
        <end position="439"/>
    </location>
</feature>
<evidence type="ECO:0000256" key="1">
    <source>
        <dbReference type="ARBA" id="ARBA00004487"/>
    </source>
</evidence>
<evidence type="ECO:0000256" key="17">
    <source>
        <dbReference type="SAM" id="MobiDB-lite"/>
    </source>
</evidence>
<feature type="compositionally biased region" description="Polar residues" evidence="17">
    <location>
        <begin position="1176"/>
        <end position="1187"/>
    </location>
</feature>
<dbReference type="GeneTree" id="ENSGT00940000155918"/>
<keyword evidence="14" id="KW-0628">Postsynaptic cell membrane</keyword>
<keyword evidence="11" id="KW-0675">Receptor</keyword>
<comment type="subcellular location">
    <subcellularLocation>
        <location evidence="1">Cell projection</location>
        <location evidence="1">Neuron projection</location>
    </subcellularLocation>
    <subcellularLocation>
        <location evidence="16">Postsynaptic cell membrane</location>
        <topology evidence="16">Multi-pass membrane protein</topology>
    </subcellularLocation>
</comment>
<feature type="compositionally biased region" description="Low complexity" evidence="17">
    <location>
        <begin position="866"/>
        <end position="877"/>
    </location>
</feature>
<feature type="transmembrane region" description="Helical" evidence="18">
    <location>
        <begin position="525"/>
        <end position="544"/>
    </location>
</feature>
<keyword evidence="3" id="KW-1003">Cell membrane</keyword>
<keyword evidence="13" id="KW-0807">Transducer</keyword>
<evidence type="ECO:0000313" key="22">
    <source>
        <dbReference type="Proteomes" id="UP000002494"/>
    </source>
</evidence>
<dbReference type="GO" id="GO:0050890">
    <property type="term" value="P:cognition"/>
    <property type="evidence" value="ECO:0007669"/>
    <property type="project" value="Ensembl"/>
</dbReference>
<evidence type="ECO:0000256" key="16">
    <source>
        <dbReference type="ARBA" id="ARBA00034104"/>
    </source>
</evidence>
<evidence type="ECO:0000256" key="3">
    <source>
        <dbReference type="ARBA" id="ARBA00022475"/>
    </source>
</evidence>
<evidence type="ECO:0000256" key="6">
    <source>
        <dbReference type="ARBA" id="ARBA00022989"/>
    </source>
</evidence>
<evidence type="ECO:0000256" key="19">
    <source>
        <dbReference type="SAM" id="SignalP"/>
    </source>
</evidence>
<dbReference type="PROSITE" id="PS50259">
    <property type="entry name" value="G_PROTEIN_RECEP_F3_4"/>
    <property type="match status" value="1"/>
</dbReference>
<reference evidence="21" key="4">
    <citation type="submission" date="2025-09" db="UniProtKB">
        <authorList>
            <consortium name="Ensembl"/>
        </authorList>
    </citation>
    <scope>IDENTIFICATION</scope>
    <source>
        <strain evidence="21">Brown Norway</strain>
    </source>
</reference>
<dbReference type="PANTHER" id="PTHR32546:SF11">
    <property type="entry name" value="G-PROTEIN COUPLED RECEPTOR 158-RELATED"/>
    <property type="match status" value="1"/>
</dbReference>
<evidence type="ECO:0000256" key="7">
    <source>
        <dbReference type="ARBA" id="ARBA00023018"/>
    </source>
</evidence>
<dbReference type="GO" id="GO:0098839">
    <property type="term" value="C:postsynaptic density membrane"/>
    <property type="evidence" value="ECO:0007669"/>
    <property type="project" value="Ensembl"/>
</dbReference>
<proteinExistence type="evidence at protein level"/>
<dbReference type="GO" id="GO:0001956">
    <property type="term" value="P:positive regulation of neurotransmitter secretion"/>
    <property type="evidence" value="ECO:0007669"/>
    <property type="project" value="Ensembl"/>
</dbReference>
<keyword evidence="6 18" id="KW-1133">Transmembrane helix</keyword>
<dbReference type="Pfam" id="PF22572">
    <property type="entry name" value="GPR158_179_EC"/>
    <property type="match status" value="1"/>
</dbReference>
<feature type="region of interest" description="Disordered" evidence="17">
    <location>
        <begin position="1094"/>
        <end position="1127"/>
    </location>
</feature>
<dbReference type="Ensembl" id="ENSRNOT00000034098.9">
    <property type="protein sequence ID" value="ENSRNOP00000038884.6"/>
    <property type="gene ID" value="ENSRNOG00000024832.9"/>
</dbReference>
<feature type="signal peptide" evidence="19">
    <location>
        <begin position="1"/>
        <end position="20"/>
    </location>
</feature>
<keyword evidence="10" id="KW-1015">Disulfide bond</keyword>
<dbReference type="GO" id="GO:0008047">
    <property type="term" value="F:enzyme activator activity"/>
    <property type="evidence" value="ECO:0007669"/>
    <property type="project" value="Ensembl"/>
</dbReference>
<dbReference type="Gene3D" id="3.30.450.20">
    <property type="entry name" value="PAS domain"/>
    <property type="match status" value="1"/>
</dbReference>
<dbReference type="GO" id="GO:0072659">
    <property type="term" value="P:protein localization to plasma membrane"/>
    <property type="evidence" value="ECO:0007669"/>
    <property type="project" value="Ensembl"/>
</dbReference>
<evidence type="ECO:0000256" key="2">
    <source>
        <dbReference type="ARBA" id="ARBA00007242"/>
    </source>
</evidence>
<gene>
    <name evidence="21 23" type="primary">Gpr158</name>
</gene>
<evidence type="ECO:0000256" key="4">
    <source>
        <dbReference type="ARBA" id="ARBA00022692"/>
    </source>
</evidence>
<evidence type="ECO:0000256" key="14">
    <source>
        <dbReference type="ARBA" id="ARBA00023257"/>
    </source>
</evidence>
<keyword evidence="7" id="KW-0770">Synapse</keyword>
<feature type="compositionally biased region" description="Polar residues" evidence="17">
    <location>
        <begin position="1000"/>
        <end position="1019"/>
    </location>
</feature>
<feature type="compositionally biased region" description="Basic and acidic residues" evidence="17">
    <location>
        <begin position="840"/>
        <end position="849"/>
    </location>
</feature>
<evidence type="ECO:0000256" key="8">
    <source>
        <dbReference type="ARBA" id="ARBA00023040"/>
    </source>
</evidence>
<dbReference type="RGD" id="1305841">
    <property type="gene designation" value="Gpr158"/>
</dbReference>
<keyword evidence="22" id="KW-1185">Reference proteome</keyword>
<feature type="compositionally biased region" description="Basic and acidic residues" evidence="17">
    <location>
        <begin position="790"/>
        <end position="802"/>
    </location>
</feature>